<evidence type="ECO:0000313" key="12">
    <source>
        <dbReference type="EMBL" id="KAK9947995.1"/>
    </source>
</evidence>
<feature type="coiled-coil region" evidence="9">
    <location>
        <begin position="235"/>
        <end position="269"/>
    </location>
</feature>
<dbReference type="InterPro" id="IPR036390">
    <property type="entry name" value="WH_DNA-bd_sf"/>
</dbReference>
<feature type="region of interest" description="Disordered" evidence="10">
    <location>
        <begin position="1"/>
        <end position="66"/>
    </location>
</feature>
<gene>
    <name evidence="12" type="ORF">M0R45_003586</name>
</gene>
<dbReference type="InterPro" id="IPR000232">
    <property type="entry name" value="HSF_DNA-bd"/>
</dbReference>
<keyword evidence="9" id="KW-0175">Coiled coil</keyword>
<dbReference type="AlphaFoldDB" id="A0AAW1YHB6"/>
<organism evidence="12 13">
    <name type="scientific">Rubus argutus</name>
    <name type="common">Southern blackberry</name>
    <dbReference type="NCBI Taxonomy" id="59490"/>
    <lineage>
        <taxon>Eukaryota</taxon>
        <taxon>Viridiplantae</taxon>
        <taxon>Streptophyta</taxon>
        <taxon>Embryophyta</taxon>
        <taxon>Tracheophyta</taxon>
        <taxon>Spermatophyta</taxon>
        <taxon>Magnoliopsida</taxon>
        <taxon>eudicotyledons</taxon>
        <taxon>Gunneridae</taxon>
        <taxon>Pentapetalae</taxon>
        <taxon>rosids</taxon>
        <taxon>fabids</taxon>
        <taxon>Rosales</taxon>
        <taxon>Rosaceae</taxon>
        <taxon>Rosoideae</taxon>
        <taxon>Rosoideae incertae sedis</taxon>
        <taxon>Rubus</taxon>
    </lineage>
</organism>
<comment type="similarity">
    <text evidence="8">Belongs to the HSF family. Class A subfamily.</text>
</comment>
<proteinExistence type="inferred from homology"/>
<dbReference type="FunFam" id="1.10.10.10:FF:000057">
    <property type="entry name" value="Heat shock transcription factor 1"/>
    <property type="match status" value="1"/>
</dbReference>
<keyword evidence="7" id="KW-0539">Nucleus</keyword>
<dbReference type="EMBL" id="JBEDUW010000001">
    <property type="protein sequence ID" value="KAK9947995.1"/>
    <property type="molecule type" value="Genomic_DNA"/>
</dbReference>
<evidence type="ECO:0000256" key="4">
    <source>
        <dbReference type="ARBA" id="ARBA00023016"/>
    </source>
</evidence>
<accession>A0AAW1YHB6</accession>
<comment type="caution">
    <text evidence="12">The sequence shown here is derived from an EMBL/GenBank/DDBJ whole genome shotgun (WGS) entry which is preliminary data.</text>
</comment>
<dbReference type="PROSITE" id="PS00434">
    <property type="entry name" value="HSF_DOMAIN"/>
    <property type="match status" value="1"/>
</dbReference>
<dbReference type="Gene3D" id="1.10.10.10">
    <property type="entry name" value="Winged helix-like DNA-binding domain superfamily/Winged helix DNA-binding domain"/>
    <property type="match status" value="1"/>
</dbReference>
<dbReference type="Proteomes" id="UP001457282">
    <property type="component" value="Unassembled WGS sequence"/>
</dbReference>
<evidence type="ECO:0000256" key="9">
    <source>
        <dbReference type="SAM" id="Coils"/>
    </source>
</evidence>
<dbReference type="PANTHER" id="PTHR10015">
    <property type="entry name" value="HEAT SHOCK TRANSCRIPTION FACTOR"/>
    <property type="match status" value="1"/>
</dbReference>
<dbReference type="GO" id="GO:0005634">
    <property type="term" value="C:nucleus"/>
    <property type="evidence" value="ECO:0007669"/>
    <property type="project" value="UniProtKB-SubCell"/>
</dbReference>
<evidence type="ECO:0000256" key="6">
    <source>
        <dbReference type="ARBA" id="ARBA00023163"/>
    </source>
</evidence>
<evidence type="ECO:0000313" key="13">
    <source>
        <dbReference type="Proteomes" id="UP001457282"/>
    </source>
</evidence>
<dbReference type="SMART" id="SM00415">
    <property type="entry name" value="HSF"/>
    <property type="match status" value="1"/>
</dbReference>
<dbReference type="PANTHER" id="PTHR10015:SF298">
    <property type="entry name" value="HEAT STRESS TRANSCRIPTION FACTOR A-9"/>
    <property type="match status" value="1"/>
</dbReference>
<dbReference type="SUPFAM" id="SSF46785">
    <property type="entry name" value="Winged helix' DNA-binding domain"/>
    <property type="match status" value="1"/>
</dbReference>
<keyword evidence="3" id="KW-0805">Transcription regulation</keyword>
<protein>
    <recommendedName>
        <fullName evidence="11">HSF-type DNA-binding domain-containing protein</fullName>
    </recommendedName>
</protein>
<evidence type="ECO:0000256" key="2">
    <source>
        <dbReference type="ARBA" id="ARBA00022553"/>
    </source>
</evidence>
<dbReference type="InterPro" id="IPR036388">
    <property type="entry name" value="WH-like_DNA-bd_sf"/>
</dbReference>
<keyword evidence="5" id="KW-0238">DNA-binding</keyword>
<evidence type="ECO:0000256" key="10">
    <source>
        <dbReference type="SAM" id="MobiDB-lite"/>
    </source>
</evidence>
<comment type="subcellular location">
    <subcellularLocation>
        <location evidence="1">Nucleus</location>
    </subcellularLocation>
</comment>
<keyword evidence="6" id="KW-0804">Transcription</keyword>
<evidence type="ECO:0000256" key="5">
    <source>
        <dbReference type="ARBA" id="ARBA00023125"/>
    </source>
</evidence>
<sequence length="456" mass="51390">MVVPDSGFGGSYSPFSSTTQFSKPKNTSEEAVEESKVVTSKGGNFDGSSSSSSSSPKLTEEVEKPNETLELAKREVVQIKEESIEFVVDDFDCRDCFNSCGGGGNNTNGLHSSSSSMVLPKPMECLLETGPPPFLNKTFQMVDDPETDPVVSWSEARQSFIVWDSHEFSKTLLPKYFKHSNFSSFIRQLNTYGFKKVDPDRWEFANEGFQGGKKHLLKSIKRRSRYNKQPQGSIVSADSTEKSELEAQLETLKKDQDVLKVEILNLRQQQKYSQHQLTAVEQRIRSSESKQQRMLFFLTRAAKNPNFVQHVMHQRMLKRELDGGDLGKRRRLLSAQGFEDFGECGNQVQVPEAVVPPQQETTLSASMVDKSLSSVQNQKPQTDMHSVYHDVSDEFLEGNSGFDDEFAVNDSYFYQELEDLINEPHEFEDLIVKPREWSGYVSTCLVEQAGCVGSVP</sequence>
<keyword evidence="13" id="KW-1185">Reference proteome</keyword>
<dbReference type="GO" id="GO:0000978">
    <property type="term" value="F:RNA polymerase II cis-regulatory region sequence-specific DNA binding"/>
    <property type="evidence" value="ECO:0007669"/>
    <property type="project" value="TreeGrafter"/>
</dbReference>
<reference evidence="12 13" key="1">
    <citation type="journal article" date="2023" name="G3 (Bethesda)">
        <title>A chromosome-length genome assembly and annotation of blackberry (Rubus argutus, cv. 'Hillquist').</title>
        <authorList>
            <person name="Bruna T."/>
            <person name="Aryal R."/>
            <person name="Dudchenko O."/>
            <person name="Sargent D.J."/>
            <person name="Mead D."/>
            <person name="Buti M."/>
            <person name="Cavallini A."/>
            <person name="Hytonen T."/>
            <person name="Andres J."/>
            <person name="Pham M."/>
            <person name="Weisz D."/>
            <person name="Mascagni F."/>
            <person name="Usai G."/>
            <person name="Natali L."/>
            <person name="Bassil N."/>
            <person name="Fernandez G.E."/>
            <person name="Lomsadze A."/>
            <person name="Armour M."/>
            <person name="Olukolu B."/>
            <person name="Poorten T."/>
            <person name="Britton C."/>
            <person name="Davik J."/>
            <person name="Ashrafi H."/>
            <person name="Aiden E.L."/>
            <person name="Borodovsky M."/>
            <person name="Worthington M."/>
        </authorList>
    </citation>
    <scope>NUCLEOTIDE SEQUENCE [LARGE SCALE GENOMIC DNA]</scope>
    <source>
        <strain evidence="12">PI 553951</strain>
    </source>
</reference>
<evidence type="ECO:0000256" key="1">
    <source>
        <dbReference type="ARBA" id="ARBA00004123"/>
    </source>
</evidence>
<evidence type="ECO:0000256" key="7">
    <source>
        <dbReference type="ARBA" id="ARBA00023242"/>
    </source>
</evidence>
<keyword evidence="4" id="KW-0346">Stress response</keyword>
<keyword evidence="2" id="KW-0597">Phosphoprotein</keyword>
<feature type="domain" description="HSF-type DNA-binding" evidence="11">
    <location>
        <begin position="173"/>
        <end position="197"/>
    </location>
</feature>
<dbReference type="GO" id="GO:0034605">
    <property type="term" value="P:cellular response to heat"/>
    <property type="evidence" value="ECO:0007669"/>
    <property type="project" value="TreeGrafter"/>
</dbReference>
<dbReference type="GO" id="GO:0006357">
    <property type="term" value="P:regulation of transcription by RNA polymerase II"/>
    <property type="evidence" value="ECO:0007669"/>
    <property type="project" value="TreeGrafter"/>
</dbReference>
<dbReference type="Pfam" id="PF00447">
    <property type="entry name" value="HSF_DNA-bind"/>
    <property type="match status" value="1"/>
</dbReference>
<name>A0AAW1YHB6_RUBAR</name>
<evidence type="ECO:0000259" key="11">
    <source>
        <dbReference type="PROSITE" id="PS00434"/>
    </source>
</evidence>
<evidence type="ECO:0000256" key="3">
    <source>
        <dbReference type="ARBA" id="ARBA00023015"/>
    </source>
</evidence>
<evidence type="ECO:0000256" key="8">
    <source>
        <dbReference type="ARBA" id="ARBA00061350"/>
    </source>
</evidence>
<dbReference type="GO" id="GO:0003700">
    <property type="term" value="F:DNA-binding transcription factor activity"/>
    <property type="evidence" value="ECO:0007669"/>
    <property type="project" value="InterPro"/>
</dbReference>
<dbReference type="PRINTS" id="PR00056">
    <property type="entry name" value="HSFDOMAIN"/>
</dbReference>